<sequence length="598" mass="65214">MRLALHCFLALAIITIAACTSVHAQSPTPPRTDQAKPHATIQGLWMMGQSLCEGAESLPLVTTKDTGWGNYSFARGVRTWKYGDNAATPEKRPDEQFAFVPLKATVEGGLGETIANGMADTLKELLIVESSIHGRGFPPITRNSAPHFLVSYAGQGGRQIQELAKADLSTDPRTPENRQHGGGYYKTSLDDARRAVKQAAAMGEKFSIRALCWMQGEANGGPTGGIKPTRWDEELPRAQGLEWYRDQLIAYRKQWSDDLRSITGQTGQIYMLTYQTLGPAGEAQLMASDKDLNIIMVGPHYAMPSAINSRRTGGIYGDPIHLSADAERWLGAQMGKVLSHTLSGLWKPLRPNKAQLDATRSSILLDFVVPVPPLVLDETFLPRQENAMSGGYASLYGFQVRDEKGVAQPLTAVELGPPFVLQPGFASPPTSIRLHFASPLPAGEKYVINYGHPNAGELGAIAAFRNGPVVEGQPTMEMILEGDLSKKLKPLTDEGAFYVSNTATGRANTRVPIRKVIFENGDTFLQFEVRELRNGVAFNAGQTVVAQRPFTYGNLRDSDTRGSSPSQVFGDSGYGTRAGQPYPAWNWCVLFSRFPVSE</sequence>
<gene>
    <name evidence="2" type="ORF">DES53_104463</name>
</gene>
<proteinExistence type="predicted"/>
<organism evidence="2 3">
    <name type="scientific">Roseimicrobium gellanilyticum</name>
    <dbReference type="NCBI Taxonomy" id="748857"/>
    <lineage>
        <taxon>Bacteria</taxon>
        <taxon>Pseudomonadati</taxon>
        <taxon>Verrucomicrobiota</taxon>
        <taxon>Verrucomicrobiia</taxon>
        <taxon>Verrucomicrobiales</taxon>
        <taxon>Verrucomicrobiaceae</taxon>
        <taxon>Roseimicrobium</taxon>
    </lineage>
</organism>
<accession>A0A366HQ38</accession>
<dbReference type="InterPro" id="IPR036514">
    <property type="entry name" value="SGNH_hydro_sf"/>
</dbReference>
<dbReference type="RefSeq" id="WP_245958175.1">
    <property type="nucleotide sequence ID" value="NZ_QNRR01000004.1"/>
</dbReference>
<name>A0A366HQ38_9BACT</name>
<keyword evidence="3" id="KW-1185">Reference proteome</keyword>
<feature type="signal peptide" evidence="1">
    <location>
        <begin position="1"/>
        <end position="24"/>
    </location>
</feature>
<protein>
    <recommendedName>
        <fullName evidence="4">Sialate O-acetylesterase domain-containing protein</fullName>
    </recommendedName>
</protein>
<evidence type="ECO:0000256" key="1">
    <source>
        <dbReference type="SAM" id="SignalP"/>
    </source>
</evidence>
<dbReference type="PROSITE" id="PS51257">
    <property type="entry name" value="PROKAR_LIPOPROTEIN"/>
    <property type="match status" value="1"/>
</dbReference>
<feature type="chain" id="PRO_5017016370" description="Sialate O-acetylesterase domain-containing protein" evidence="1">
    <location>
        <begin position="25"/>
        <end position="598"/>
    </location>
</feature>
<dbReference type="SUPFAM" id="SSF52266">
    <property type="entry name" value="SGNH hydrolase"/>
    <property type="match status" value="1"/>
</dbReference>
<evidence type="ECO:0008006" key="4">
    <source>
        <dbReference type="Google" id="ProtNLM"/>
    </source>
</evidence>
<evidence type="ECO:0000313" key="2">
    <source>
        <dbReference type="EMBL" id="RBP44641.1"/>
    </source>
</evidence>
<keyword evidence="1" id="KW-0732">Signal</keyword>
<dbReference type="Proteomes" id="UP000253426">
    <property type="component" value="Unassembled WGS sequence"/>
</dbReference>
<comment type="caution">
    <text evidence="2">The sequence shown here is derived from an EMBL/GenBank/DDBJ whole genome shotgun (WGS) entry which is preliminary data.</text>
</comment>
<dbReference type="Gene3D" id="3.40.50.1110">
    <property type="entry name" value="SGNH hydrolase"/>
    <property type="match status" value="1"/>
</dbReference>
<evidence type="ECO:0000313" key="3">
    <source>
        <dbReference type="Proteomes" id="UP000253426"/>
    </source>
</evidence>
<dbReference type="EMBL" id="QNRR01000004">
    <property type="protein sequence ID" value="RBP44641.1"/>
    <property type="molecule type" value="Genomic_DNA"/>
</dbReference>
<reference evidence="2 3" key="1">
    <citation type="submission" date="2018-06" db="EMBL/GenBank/DDBJ databases">
        <title>Genomic Encyclopedia of Type Strains, Phase IV (KMG-IV): sequencing the most valuable type-strain genomes for metagenomic binning, comparative biology and taxonomic classification.</title>
        <authorList>
            <person name="Goeker M."/>
        </authorList>
    </citation>
    <scope>NUCLEOTIDE SEQUENCE [LARGE SCALE GENOMIC DNA]</scope>
    <source>
        <strain evidence="2 3">DSM 25532</strain>
    </source>
</reference>
<dbReference type="AlphaFoldDB" id="A0A366HQ38"/>
<dbReference type="GO" id="GO:0016788">
    <property type="term" value="F:hydrolase activity, acting on ester bonds"/>
    <property type="evidence" value="ECO:0007669"/>
    <property type="project" value="UniProtKB-ARBA"/>
</dbReference>